<dbReference type="EMBL" id="JABBGI010000016">
    <property type="protein sequence ID" value="NML70825.1"/>
    <property type="molecule type" value="Genomic_DNA"/>
</dbReference>
<dbReference type="SUPFAM" id="SSF52540">
    <property type="entry name" value="P-loop containing nucleoside triphosphate hydrolases"/>
    <property type="match status" value="1"/>
</dbReference>
<organism evidence="3 4">
    <name type="scientific">Chryseobacterium antibioticum</name>
    <dbReference type="NCBI Taxonomy" id="2728847"/>
    <lineage>
        <taxon>Bacteria</taxon>
        <taxon>Pseudomonadati</taxon>
        <taxon>Bacteroidota</taxon>
        <taxon>Flavobacteriia</taxon>
        <taxon>Flavobacteriales</taxon>
        <taxon>Weeksellaceae</taxon>
        <taxon>Chryseobacterium group</taxon>
        <taxon>Chryseobacterium</taxon>
    </lineage>
</organism>
<feature type="domain" description="Endonuclease GajA/Old nuclease/RecF-like AAA" evidence="1">
    <location>
        <begin position="159"/>
        <end position="341"/>
    </location>
</feature>
<gene>
    <name evidence="3" type="ORF">HHL23_13620</name>
</gene>
<proteinExistence type="predicted"/>
<evidence type="ECO:0000259" key="1">
    <source>
        <dbReference type="Pfam" id="PF13175"/>
    </source>
</evidence>
<dbReference type="RefSeq" id="WP_169235343.1">
    <property type="nucleotide sequence ID" value="NZ_JABBGI010000016.1"/>
</dbReference>
<protein>
    <submittedName>
        <fullName evidence="3">AAA family ATPase</fullName>
    </submittedName>
</protein>
<dbReference type="InterPro" id="IPR034139">
    <property type="entry name" value="TOPRIM_OLD"/>
</dbReference>
<dbReference type="Pfam" id="PF20469">
    <property type="entry name" value="OLD-like_TOPRIM"/>
    <property type="match status" value="1"/>
</dbReference>
<evidence type="ECO:0000313" key="3">
    <source>
        <dbReference type="EMBL" id="NML70825.1"/>
    </source>
</evidence>
<dbReference type="CDD" id="cd01026">
    <property type="entry name" value="TOPRIM_OLD"/>
    <property type="match status" value="1"/>
</dbReference>
<reference evidence="3 4" key="1">
    <citation type="submission" date="2020-04" db="EMBL/GenBank/DDBJ databases">
        <title>Chryseobacterium sp. RP-3-3 sp. nov., isolated from Jeju soil.</title>
        <authorList>
            <person name="Dahal R.H."/>
        </authorList>
    </citation>
    <scope>NUCLEOTIDE SEQUENCE [LARGE SCALE GENOMIC DNA]</scope>
    <source>
        <strain evidence="3 4">RP-3-3</strain>
    </source>
</reference>
<sequence>MYISSLKLWNFRKYGSPDFDLNLPNLTVPFNKGMNILIGENDSGKSAIIDAIKIVLKTHAYEWIKVEESDFFSNGDQISPILRIELEFSGITNVEAANFTEWCGIQNEVMDVGGREEIFRRPKLYLIYQVHYKDGRVIPADIKAGMDGVGNALTAEAKEYLKCTYLKALRDADNELAAKKNSRLSQILKEHKEFKLKQENGLHEFEELFEGTSEQIRGKFKDEEQGYHTNIKKVVDDFIGYFISDSSESVFDFGPTKITNILEKMSLGIIGAKNLGLGTMNRLFMAAELLHLRKADWNGLKLCMVEELEAHLHPQAQLKIINRLKKEVGIQYILTSHSSNITSQADLKEIIICKNNDVFPLGEGNTKLERKDYKYLERFLDVTKSNLFFSKGNIIVEGWSEEILLPTLAAKLGMDLARKEISVINVASTAYLHFAKIFLRADARKMNVPIAIITDLDNRPNEFGRFMSFFREDKTFKNKLCNINVLKRELKSTDIKLNIAIQWTLEWCLYRSCLSDIFKEAVLQVHSKTEEFQKDNGAFKASFEGKFIKKLSKKSGTSPIDKVAVMNVFAELLFKDNTITADQMTEDRYLSYLVNAIKYVHDYEN</sequence>
<evidence type="ECO:0000313" key="4">
    <source>
        <dbReference type="Proteomes" id="UP000544054"/>
    </source>
</evidence>
<dbReference type="InterPro" id="IPR051396">
    <property type="entry name" value="Bact_Antivir_Def_Nuclease"/>
</dbReference>
<dbReference type="Gene3D" id="3.40.50.300">
    <property type="entry name" value="P-loop containing nucleotide triphosphate hydrolases"/>
    <property type="match status" value="1"/>
</dbReference>
<dbReference type="AlphaFoldDB" id="A0A7Y0AP10"/>
<dbReference type="Pfam" id="PF13175">
    <property type="entry name" value="AAA_15"/>
    <property type="match status" value="2"/>
</dbReference>
<evidence type="ECO:0000259" key="2">
    <source>
        <dbReference type="Pfam" id="PF20469"/>
    </source>
</evidence>
<keyword evidence="4" id="KW-1185">Reference proteome</keyword>
<dbReference type="InterPro" id="IPR041685">
    <property type="entry name" value="AAA_GajA/Old/RecF-like"/>
</dbReference>
<feature type="domain" description="OLD protein-like TOPRIM" evidence="2">
    <location>
        <begin position="388"/>
        <end position="457"/>
    </location>
</feature>
<dbReference type="PANTHER" id="PTHR43581:SF4">
    <property type="entry name" value="ATP_GTP PHOSPHATASE"/>
    <property type="match status" value="1"/>
</dbReference>
<name>A0A7Y0AP10_9FLAO</name>
<comment type="caution">
    <text evidence="3">The sequence shown here is derived from an EMBL/GenBank/DDBJ whole genome shotgun (WGS) entry which is preliminary data.</text>
</comment>
<accession>A0A7Y0AP10</accession>
<dbReference type="InterPro" id="IPR027417">
    <property type="entry name" value="P-loop_NTPase"/>
</dbReference>
<feature type="domain" description="Endonuclease GajA/Old nuclease/RecF-like AAA" evidence="1">
    <location>
        <begin position="1"/>
        <end position="88"/>
    </location>
</feature>
<dbReference type="PANTHER" id="PTHR43581">
    <property type="entry name" value="ATP/GTP PHOSPHATASE"/>
    <property type="match status" value="1"/>
</dbReference>
<dbReference type="Proteomes" id="UP000544054">
    <property type="component" value="Unassembled WGS sequence"/>
</dbReference>